<accession>A0A1C3VSW1</accession>
<dbReference type="EMBL" id="FMAF01000006">
    <property type="protein sequence ID" value="SCB30861.1"/>
    <property type="molecule type" value="Genomic_DNA"/>
</dbReference>
<dbReference type="RefSeq" id="WP_051964424.1">
    <property type="nucleotide sequence ID" value="NZ_FMAF01000006.1"/>
</dbReference>
<reference evidence="1 2" key="1">
    <citation type="submission" date="2016-08" db="EMBL/GenBank/DDBJ databases">
        <authorList>
            <person name="Seilhamer J.J."/>
        </authorList>
    </citation>
    <scope>NUCLEOTIDE SEQUENCE [LARGE SCALE GENOMIC DNA]</scope>
    <source>
        <strain evidence="1 2">P1-7</strain>
    </source>
</reference>
<name>A0A1C3VSW1_9HYPH</name>
<dbReference type="AlphaFoldDB" id="A0A1C3VSW1"/>
<protein>
    <submittedName>
        <fullName evidence="1">Uncharacterized protein</fullName>
    </submittedName>
</protein>
<dbReference type="OrthoDB" id="4535590at2"/>
<sequence length="251" mass="28178">MNSDETNLARAATKLHGYWQAAYAAFAEYPSPEILDASPLLDAEKILLELRSAPLANLSGNALSGYATSAMTTVGGVKEYRHYLPRILQHAFLTPSEPGFDPLIILSKLEYANWRRWPVSERSAIENVYRASWHWARLQHPDEFDATNWFACVIRLEKDIDSVLKSWLSNLTPNSALQLADVISRSDGLPYGRSFWEDLDLATRRTIADWLCGDGLQAAIVAVVDNVADRDMWRIDSIEAALALLRAMPCR</sequence>
<proteinExistence type="predicted"/>
<dbReference type="Proteomes" id="UP000199205">
    <property type="component" value="Unassembled WGS sequence"/>
</dbReference>
<evidence type="ECO:0000313" key="2">
    <source>
        <dbReference type="Proteomes" id="UP000199205"/>
    </source>
</evidence>
<evidence type="ECO:0000313" key="1">
    <source>
        <dbReference type="EMBL" id="SCB30861.1"/>
    </source>
</evidence>
<organism evidence="1 2">
    <name type="scientific">Rhizobium lusitanum</name>
    <dbReference type="NCBI Taxonomy" id="293958"/>
    <lineage>
        <taxon>Bacteria</taxon>
        <taxon>Pseudomonadati</taxon>
        <taxon>Pseudomonadota</taxon>
        <taxon>Alphaproteobacteria</taxon>
        <taxon>Hyphomicrobiales</taxon>
        <taxon>Rhizobiaceae</taxon>
        <taxon>Rhizobium/Agrobacterium group</taxon>
        <taxon>Rhizobium</taxon>
    </lineage>
</organism>
<gene>
    <name evidence="1" type="ORF">GA0061101_106174</name>
</gene>